<evidence type="ECO:0000259" key="4">
    <source>
        <dbReference type="PROSITE" id="PS01031"/>
    </source>
</evidence>
<dbReference type="PANTHER" id="PTHR45640:SF26">
    <property type="entry name" value="RE23625P"/>
    <property type="match status" value="1"/>
</dbReference>
<feature type="domain" description="SHSP" evidence="4">
    <location>
        <begin position="823"/>
        <end position="935"/>
    </location>
</feature>
<evidence type="ECO:0000256" key="2">
    <source>
        <dbReference type="RuleBase" id="RU003616"/>
    </source>
</evidence>
<dbReference type="PROSITE" id="PS01031">
    <property type="entry name" value="SHSP"/>
    <property type="match status" value="2"/>
</dbReference>
<evidence type="ECO:0000313" key="6">
    <source>
        <dbReference type="Proteomes" id="UP000283509"/>
    </source>
</evidence>
<accession>A0A423SDL9</accession>
<proteinExistence type="inferred from homology"/>
<reference evidence="5 6" key="2">
    <citation type="submission" date="2019-01" db="EMBL/GenBank/DDBJ databases">
        <title>The decoding of complex shrimp genome reveals the adaptation for benthos swimmer, frequently molting mechanism and breeding impact on genome.</title>
        <authorList>
            <person name="Sun Y."/>
            <person name="Gao Y."/>
            <person name="Yu Y."/>
        </authorList>
    </citation>
    <scope>NUCLEOTIDE SEQUENCE [LARGE SCALE GENOMIC DNA]</scope>
    <source>
        <tissue evidence="5">Muscle</tissue>
    </source>
</reference>
<dbReference type="Pfam" id="PF00011">
    <property type="entry name" value="HSP20"/>
    <property type="match status" value="3"/>
</dbReference>
<protein>
    <submittedName>
        <fullName evidence="5">Heat shock protein 21</fullName>
    </submittedName>
</protein>
<evidence type="ECO:0000256" key="1">
    <source>
        <dbReference type="PROSITE-ProRule" id="PRU00285"/>
    </source>
</evidence>
<organism evidence="5 6">
    <name type="scientific">Penaeus vannamei</name>
    <name type="common">Whiteleg shrimp</name>
    <name type="synonym">Litopenaeus vannamei</name>
    <dbReference type="NCBI Taxonomy" id="6689"/>
    <lineage>
        <taxon>Eukaryota</taxon>
        <taxon>Metazoa</taxon>
        <taxon>Ecdysozoa</taxon>
        <taxon>Arthropoda</taxon>
        <taxon>Crustacea</taxon>
        <taxon>Multicrustacea</taxon>
        <taxon>Malacostraca</taxon>
        <taxon>Eumalacostraca</taxon>
        <taxon>Eucarida</taxon>
        <taxon>Decapoda</taxon>
        <taxon>Dendrobranchiata</taxon>
        <taxon>Penaeoidea</taxon>
        <taxon>Penaeidae</taxon>
        <taxon>Penaeus</taxon>
    </lineage>
</organism>
<dbReference type="InterPro" id="IPR002068">
    <property type="entry name" value="A-crystallin/Hsp20_dom"/>
</dbReference>
<dbReference type="PRINTS" id="PR00299">
    <property type="entry name" value="ACRYSTALLIN"/>
</dbReference>
<dbReference type="InterPro" id="IPR008978">
    <property type="entry name" value="HSP20-like_chaperone"/>
</dbReference>
<comment type="caution">
    <text evidence="5">The sequence shown here is derived from an EMBL/GenBank/DDBJ whole genome shotgun (WGS) entry which is preliminary data.</text>
</comment>
<dbReference type="GO" id="GO:0042026">
    <property type="term" value="P:protein refolding"/>
    <property type="evidence" value="ECO:0007669"/>
    <property type="project" value="TreeGrafter"/>
</dbReference>
<dbReference type="GO" id="GO:0005737">
    <property type="term" value="C:cytoplasm"/>
    <property type="evidence" value="ECO:0007669"/>
    <property type="project" value="TreeGrafter"/>
</dbReference>
<dbReference type="GO" id="GO:0009408">
    <property type="term" value="P:response to heat"/>
    <property type="evidence" value="ECO:0007669"/>
    <property type="project" value="TreeGrafter"/>
</dbReference>
<feature type="region of interest" description="Disordered" evidence="3">
    <location>
        <begin position="954"/>
        <end position="973"/>
    </location>
</feature>
<feature type="domain" description="SHSP" evidence="4">
    <location>
        <begin position="609"/>
        <end position="716"/>
    </location>
</feature>
<feature type="compositionally biased region" description="Basic residues" evidence="3">
    <location>
        <begin position="963"/>
        <end position="973"/>
    </location>
</feature>
<dbReference type="GO" id="GO:0051082">
    <property type="term" value="F:unfolded protein binding"/>
    <property type="evidence" value="ECO:0007669"/>
    <property type="project" value="TreeGrafter"/>
</dbReference>
<dbReference type="Proteomes" id="UP000283509">
    <property type="component" value="Unassembled WGS sequence"/>
</dbReference>
<comment type="similarity">
    <text evidence="1 2">Belongs to the small heat shock protein (HSP20) family.</text>
</comment>
<sequence length="973" mass="110225">MTETSGNLSASRDFGTSSQDSLLFVILEDENDSETAEVLHLEDSQQAIDIQDLKNSQESSDIVEVKGSEAIEILDLTESQEDIDILDVKDSQGSVDILEVKGSSVEILDLQDSQESVDILDGEDSHETVAEAQNVSGQNSKSSTIFDVTDDAVSVQERSNTIDEELAQFSWQNKYENDSAVQENFNYQTIPEETLDSKRTQSAAIESCTNSFQLSRDCTHEEEAVDSVGQLNLEETTETKESSPTDTNTSSKTIAEESAEAIESLKGTRRIQRDSPEELLLITKRGNFFQDSFFLDAHRDFSAALRQVLGRCNQVNFEDDTDLRHTDILERYRQLRSRDLREENQAAIVTSDKSCMKLIIMDVHDFMSGDVQAKVVDEKELVIEGLVVKKEEGTSSETSHSFRRRFSLPQFTKITSVMSLDGILTVTVMFKEGNVEANTAENSIKTEAKRIKRNHSLEITSLPAEKRLLETKNENQNGLNEYMTSQSEETRHFLEISRREKTPYLDCSFEDSNRLRRFGQESGRESQETNKYNVTEDAIMGTSSRLASGSLSSFTEKSFPITRKGHFFSHYFFRDTREDFQKAVREILSRWGEKSCGDEMTSYRKLRARNMREDTQAVTSSEDERHYKFVIDVHDFMDVGEISVKAVNERELVVEGHLEKKEDGSKSSKRFLRRFVVPGDIELEAVISVMSSDGVLKILAPKKEGHNRKHFSIDVEDMDDVEATVSRKFRNGHRLAEEYLKKRDSSSDDEELRAFAKQSNNHTESLSKTMTKSLKRGEVFAEDYCFANVRNSFSQAVREVLEKASEWTCRSDAMHNYRRLRQRDLKLENQAVGILDDQDSHKIVMDVFDFMKGDVTVQLVKGKELLVEGQAERQDGGRVSRVSFVRRFALPELVERDAISCVLSSDGILTITCRKRASGYSARGFCSERKPVDTAGGGGQDAKDSLADWEGASSRAFSTGSRSRYHRSYAKQY</sequence>
<dbReference type="EMBL" id="QCYY01003730">
    <property type="protein sequence ID" value="ROT62296.1"/>
    <property type="molecule type" value="Genomic_DNA"/>
</dbReference>
<keyword evidence="5" id="KW-0346">Stress response</keyword>
<dbReference type="OrthoDB" id="6368705at2759"/>
<name>A0A423SDL9_PENVA</name>
<evidence type="ECO:0000313" key="5">
    <source>
        <dbReference type="EMBL" id="ROT62296.1"/>
    </source>
</evidence>
<dbReference type="SUPFAM" id="SSF49764">
    <property type="entry name" value="HSP20-like chaperones"/>
    <property type="match status" value="2"/>
</dbReference>
<evidence type="ECO:0000256" key="3">
    <source>
        <dbReference type="SAM" id="MobiDB-lite"/>
    </source>
</evidence>
<keyword evidence="6" id="KW-1185">Reference proteome</keyword>
<feature type="compositionally biased region" description="Low complexity" evidence="3">
    <location>
        <begin position="244"/>
        <end position="253"/>
    </location>
</feature>
<dbReference type="GO" id="GO:0005634">
    <property type="term" value="C:nucleus"/>
    <property type="evidence" value="ECO:0007669"/>
    <property type="project" value="TreeGrafter"/>
</dbReference>
<dbReference type="AlphaFoldDB" id="A0A423SDL9"/>
<dbReference type="CDD" id="cd06526">
    <property type="entry name" value="metazoan_ACD"/>
    <property type="match status" value="3"/>
</dbReference>
<dbReference type="InterPro" id="IPR001436">
    <property type="entry name" value="Alpha-crystallin/sHSP_animal"/>
</dbReference>
<reference evidence="5 6" key="1">
    <citation type="submission" date="2018-04" db="EMBL/GenBank/DDBJ databases">
        <authorList>
            <person name="Zhang X."/>
            <person name="Yuan J."/>
            <person name="Li F."/>
            <person name="Xiang J."/>
        </authorList>
    </citation>
    <scope>NUCLEOTIDE SEQUENCE [LARGE SCALE GENOMIC DNA]</scope>
    <source>
        <tissue evidence="5">Muscle</tissue>
    </source>
</reference>
<dbReference type="PANTHER" id="PTHR45640">
    <property type="entry name" value="HEAT SHOCK PROTEIN HSP-12.2-RELATED"/>
    <property type="match status" value="1"/>
</dbReference>
<gene>
    <name evidence="5" type="ORF">C7M84_019841</name>
</gene>
<dbReference type="Gene3D" id="2.60.40.790">
    <property type="match status" value="3"/>
</dbReference>
<feature type="region of interest" description="Disordered" evidence="3">
    <location>
        <begin position="223"/>
        <end position="254"/>
    </location>
</feature>